<reference evidence="2" key="1">
    <citation type="submission" date="2016-10" db="EMBL/GenBank/DDBJ databases">
        <authorList>
            <person name="Varghese N."/>
            <person name="Submissions S."/>
        </authorList>
    </citation>
    <scope>NUCLEOTIDE SEQUENCE [LARGE SCALE GENOMIC DNA]</scope>
    <source>
        <strain evidence="2">DSM 18579</strain>
    </source>
</reference>
<dbReference type="OrthoDB" id="1091595at2"/>
<evidence type="ECO:0000313" key="2">
    <source>
        <dbReference type="Proteomes" id="UP000242642"/>
    </source>
</evidence>
<protein>
    <submittedName>
        <fullName evidence="1">Uncharacterized protein</fullName>
    </submittedName>
</protein>
<proteinExistence type="predicted"/>
<dbReference type="Proteomes" id="UP000242642">
    <property type="component" value="Unassembled WGS sequence"/>
</dbReference>
<organism evidence="1 2">
    <name type="scientific">Thorsellia anophelis DSM 18579</name>
    <dbReference type="NCBI Taxonomy" id="1123402"/>
    <lineage>
        <taxon>Bacteria</taxon>
        <taxon>Pseudomonadati</taxon>
        <taxon>Pseudomonadota</taxon>
        <taxon>Gammaproteobacteria</taxon>
        <taxon>Enterobacterales</taxon>
        <taxon>Thorselliaceae</taxon>
        <taxon>Thorsellia</taxon>
    </lineage>
</organism>
<name>A0A1I0E6H4_9GAMM</name>
<dbReference type="EMBL" id="FOHV01000023">
    <property type="protein sequence ID" value="SET40788.1"/>
    <property type="molecule type" value="Genomic_DNA"/>
</dbReference>
<keyword evidence="2" id="KW-1185">Reference proteome</keyword>
<gene>
    <name evidence="1" type="ORF">SAMN02583745_02277</name>
</gene>
<dbReference type="AlphaFoldDB" id="A0A1I0E6H4"/>
<evidence type="ECO:0000313" key="1">
    <source>
        <dbReference type="EMBL" id="SET40788.1"/>
    </source>
</evidence>
<sequence length="162" mass="18802">MKLLSETFSQNSNNAFHTLDLNYNGKLISVELFFLPDFYQNQIFLDKAAQLLPNLEQHLPEIINFLHLDLQNNPKSTVREYCIFHLEELTSEVLARIFPNTPLDAMTPAFLIDNFLIDGMFLCVNQNDEPRLMIAFAVNTDYSDELFTVYLTLDGKLSSMRW</sequence>
<accession>A0A1I0E6H4</accession>
<dbReference type="RefSeq" id="WP_093321150.1">
    <property type="nucleotide sequence ID" value="NZ_FOHV01000023.1"/>
</dbReference>